<name>A0A0A2BZL5_PROMR</name>
<dbReference type="InterPro" id="IPR029068">
    <property type="entry name" value="Glyas_Bleomycin-R_OHBP_Dase"/>
</dbReference>
<sequence>MPLMNINFVIASKNPKELTEFYAKINSDKVNKGFNATHYFISLSNRSKIHFYRPNKNHEWQRKGNSTSLCFQREPCEDPSKIIERWTSEILKIGGSAMGISKLAKFGCEQWMLDPEGNQFLILVPYLLKGSDKEALF</sequence>
<dbReference type="SUPFAM" id="SSF54593">
    <property type="entry name" value="Glyoxalase/Bleomycin resistance protein/Dihydroxybiphenyl dioxygenase"/>
    <property type="match status" value="1"/>
</dbReference>
<evidence type="ECO:0000313" key="2">
    <source>
        <dbReference type="Proteomes" id="UP000030392"/>
    </source>
</evidence>
<protein>
    <submittedName>
        <fullName evidence="1">Lactoylglutathione lyase family enzyme</fullName>
    </submittedName>
</protein>
<organism evidence="1 2">
    <name type="scientific">Prochlorococcus marinus str. PAC1</name>
    <dbReference type="NCBI Taxonomy" id="59924"/>
    <lineage>
        <taxon>Bacteria</taxon>
        <taxon>Bacillati</taxon>
        <taxon>Cyanobacteriota</taxon>
        <taxon>Cyanophyceae</taxon>
        <taxon>Synechococcales</taxon>
        <taxon>Prochlorococcaceae</taxon>
        <taxon>Prochlorococcus</taxon>
    </lineage>
</organism>
<gene>
    <name evidence="1" type="ORF">EV03_1897</name>
</gene>
<evidence type="ECO:0000313" key="1">
    <source>
        <dbReference type="EMBL" id="KGG19513.1"/>
    </source>
</evidence>
<reference evidence="2" key="1">
    <citation type="journal article" date="2014" name="Sci. Data">
        <title>Genomes of diverse isolates of the marine cyanobacterium Prochlorococcus.</title>
        <authorList>
            <person name="Biller S."/>
            <person name="Berube P."/>
            <person name="Thompson J."/>
            <person name="Kelly L."/>
            <person name="Roggensack S."/>
            <person name="Awad L."/>
            <person name="Roache-Johnson K."/>
            <person name="Ding H."/>
            <person name="Giovannoni S.J."/>
            <person name="Moore L.R."/>
            <person name="Chisholm S.W."/>
        </authorList>
    </citation>
    <scope>NUCLEOTIDE SEQUENCE [LARGE SCALE GENOMIC DNA]</scope>
    <source>
        <strain evidence="2">PAC1</strain>
    </source>
</reference>
<keyword evidence="1" id="KW-0456">Lyase</keyword>
<dbReference type="EMBL" id="JNAX01000015">
    <property type="protein sequence ID" value="KGG19513.1"/>
    <property type="molecule type" value="Genomic_DNA"/>
</dbReference>
<dbReference type="Proteomes" id="UP000030392">
    <property type="component" value="Unassembled WGS sequence"/>
</dbReference>
<proteinExistence type="predicted"/>
<comment type="caution">
    <text evidence="1">The sequence shown here is derived from an EMBL/GenBank/DDBJ whole genome shotgun (WGS) entry which is preliminary data.</text>
</comment>
<accession>A0A0A2BZL5</accession>
<dbReference type="AlphaFoldDB" id="A0A0A2BZL5"/>
<dbReference type="GO" id="GO:0016829">
    <property type="term" value="F:lyase activity"/>
    <property type="evidence" value="ECO:0007669"/>
    <property type="project" value="UniProtKB-KW"/>
</dbReference>